<dbReference type="EMBL" id="CACVKT020000904">
    <property type="protein sequence ID" value="CAC5363661.1"/>
    <property type="molecule type" value="Genomic_DNA"/>
</dbReference>
<keyword evidence="4" id="KW-1185">Reference proteome</keyword>
<gene>
    <name evidence="3" type="ORF">MCOR_5002</name>
</gene>
<keyword evidence="1" id="KW-0433">Leucine-rich repeat</keyword>
<evidence type="ECO:0008006" key="5">
    <source>
        <dbReference type="Google" id="ProtNLM"/>
    </source>
</evidence>
<evidence type="ECO:0000256" key="1">
    <source>
        <dbReference type="ARBA" id="ARBA00022614"/>
    </source>
</evidence>
<protein>
    <recommendedName>
        <fullName evidence="5">LRRNT domain-containing protein</fullName>
    </recommendedName>
</protein>
<evidence type="ECO:0000313" key="3">
    <source>
        <dbReference type="EMBL" id="CAC5363661.1"/>
    </source>
</evidence>
<dbReference type="PANTHER" id="PTHR45712:SF22">
    <property type="entry name" value="INSULIN-LIKE GROWTH FACTOR-BINDING PROTEIN COMPLEX ACID LABILE SUBUNIT"/>
    <property type="match status" value="1"/>
</dbReference>
<dbReference type="InterPro" id="IPR050333">
    <property type="entry name" value="SLRP"/>
</dbReference>
<name>A0A6J8A8R1_MYTCO</name>
<dbReference type="OrthoDB" id="676979at2759"/>
<accession>A0A6J8A8R1</accession>
<dbReference type="AlphaFoldDB" id="A0A6J8A8R1"/>
<keyword evidence="2" id="KW-0677">Repeat</keyword>
<dbReference type="Pfam" id="PF00560">
    <property type="entry name" value="LRR_1"/>
    <property type="match status" value="1"/>
</dbReference>
<sequence>MTKTCAECDCNRTVINCANNELNRYPNFSLYETVRVINFSHNNLEYIPDAYLLPDQLPILDLSFNKINRSENYSLSDLKTLQQLNLSNNNFHSVLDGRKIPESVIHLDIRLQVLDLHQNLLSYNRTVFQRNVFNNLQTLTDLNIGQNGYDTTEPVYPDEVFKHLKSLRTLVIDGFLTTSFGKVLSEMKNLQALSINNLMLPNLGIETITENYFENLSQITASDISLNGYRQINTSGSETHLKSIESGAIAKLTNLRSLDISFNSMLGFCGLRNITQDLPNTDIKILKTNQIYCPYGFSTILFVDDIKPLKDTNLTELYLDGNKLEMTEDLAPTYLPKTLRVLSLMGNR</sequence>
<dbReference type="PANTHER" id="PTHR45712">
    <property type="entry name" value="AGAP008170-PA"/>
    <property type="match status" value="1"/>
</dbReference>
<dbReference type="SMART" id="SM00365">
    <property type="entry name" value="LRR_SD22"/>
    <property type="match status" value="4"/>
</dbReference>
<dbReference type="Gene3D" id="3.80.10.10">
    <property type="entry name" value="Ribonuclease Inhibitor"/>
    <property type="match status" value="2"/>
</dbReference>
<dbReference type="InterPro" id="IPR032675">
    <property type="entry name" value="LRR_dom_sf"/>
</dbReference>
<evidence type="ECO:0000256" key="2">
    <source>
        <dbReference type="ARBA" id="ARBA00022737"/>
    </source>
</evidence>
<dbReference type="SUPFAM" id="SSF52058">
    <property type="entry name" value="L domain-like"/>
    <property type="match status" value="1"/>
</dbReference>
<reference evidence="3 4" key="1">
    <citation type="submission" date="2020-06" db="EMBL/GenBank/DDBJ databases">
        <authorList>
            <person name="Li R."/>
            <person name="Bekaert M."/>
        </authorList>
    </citation>
    <scope>NUCLEOTIDE SEQUENCE [LARGE SCALE GENOMIC DNA]</scope>
    <source>
        <strain evidence="4">wild</strain>
    </source>
</reference>
<organism evidence="3 4">
    <name type="scientific">Mytilus coruscus</name>
    <name type="common">Sea mussel</name>
    <dbReference type="NCBI Taxonomy" id="42192"/>
    <lineage>
        <taxon>Eukaryota</taxon>
        <taxon>Metazoa</taxon>
        <taxon>Spiralia</taxon>
        <taxon>Lophotrochozoa</taxon>
        <taxon>Mollusca</taxon>
        <taxon>Bivalvia</taxon>
        <taxon>Autobranchia</taxon>
        <taxon>Pteriomorphia</taxon>
        <taxon>Mytilida</taxon>
        <taxon>Mytiloidea</taxon>
        <taxon>Mytilidae</taxon>
        <taxon>Mytilinae</taxon>
        <taxon>Mytilus</taxon>
    </lineage>
</organism>
<proteinExistence type="predicted"/>
<dbReference type="Proteomes" id="UP000507470">
    <property type="component" value="Unassembled WGS sequence"/>
</dbReference>
<dbReference type="InterPro" id="IPR001611">
    <property type="entry name" value="Leu-rich_rpt"/>
</dbReference>
<evidence type="ECO:0000313" key="4">
    <source>
        <dbReference type="Proteomes" id="UP000507470"/>
    </source>
</evidence>